<dbReference type="InterPro" id="IPR036770">
    <property type="entry name" value="Ankyrin_rpt-contain_sf"/>
</dbReference>
<sequence>MVQFLLERGADPRRWSSLYGSSLLSIVAHRAPAQLVEYVCDELGFEVTDLDHEQRNAFHLVFTGSVMLTPDKVEWLCERVDDISQMLGARDAHGRLPLHLACGRGTLDKISPLLKGPLKDWVNELDNDGWTPLHWACRHWDVVIVKILIEAGADPDFRTHHNMDAWDIAVLSGNRDFASFLGKDPGAPSSQVPEEKHKNRCNSCLACRRSTARDTNV</sequence>
<dbReference type="PROSITE" id="PS50088">
    <property type="entry name" value="ANK_REPEAT"/>
    <property type="match status" value="1"/>
</dbReference>
<reference evidence="4 5" key="1">
    <citation type="journal article" date="2024" name="Commun. Biol.">
        <title>Comparative genomic analysis of thermophilic fungi reveals convergent evolutionary adaptations and gene losses.</title>
        <authorList>
            <person name="Steindorff A.S."/>
            <person name="Aguilar-Pontes M.V."/>
            <person name="Robinson A.J."/>
            <person name="Andreopoulos B."/>
            <person name="LaButti K."/>
            <person name="Kuo A."/>
            <person name="Mondo S."/>
            <person name="Riley R."/>
            <person name="Otillar R."/>
            <person name="Haridas S."/>
            <person name="Lipzen A."/>
            <person name="Grimwood J."/>
            <person name="Schmutz J."/>
            <person name="Clum A."/>
            <person name="Reid I.D."/>
            <person name="Moisan M.C."/>
            <person name="Butler G."/>
            <person name="Nguyen T.T.M."/>
            <person name="Dewar K."/>
            <person name="Conant G."/>
            <person name="Drula E."/>
            <person name="Henrissat B."/>
            <person name="Hansel C."/>
            <person name="Singer S."/>
            <person name="Hutchinson M.I."/>
            <person name="de Vries R.P."/>
            <person name="Natvig D.O."/>
            <person name="Powell A.J."/>
            <person name="Tsang A."/>
            <person name="Grigoriev I.V."/>
        </authorList>
    </citation>
    <scope>NUCLEOTIDE SEQUENCE [LARGE SCALE GENOMIC DNA]</scope>
    <source>
        <strain evidence="4 5">ATCC 22073</strain>
    </source>
</reference>
<proteinExistence type="predicted"/>
<dbReference type="GeneID" id="98128397"/>
<evidence type="ECO:0000256" key="1">
    <source>
        <dbReference type="ARBA" id="ARBA00022737"/>
    </source>
</evidence>
<evidence type="ECO:0000256" key="2">
    <source>
        <dbReference type="ARBA" id="ARBA00023043"/>
    </source>
</evidence>
<dbReference type="SUPFAM" id="SSF48403">
    <property type="entry name" value="Ankyrin repeat"/>
    <property type="match status" value="1"/>
</dbReference>
<evidence type="ECO:0000256" key="3">
    <source>
        <dbReference type="PROSITE-ProRule" id="PRU00023"/>
    </source>
</evidence>
<dbReference type="PROSITE" id="PS50297">
    <property type="entry name" value="ANK_REP_REGION"/>
    <property type="match status" value="1"/>
</dbReference>
<dbReference type="InterPro" id="IPR002110">
    <property type="entry name" value="Ankyrin_rpt"/>
</dbReference>
<dbReference type="PANTHER" id="PTHR24198">
    <property type="entry name" value="ANKYRIN REPEAT AND PROTEIN KINASE DOMAIN-CONTAINING PROTEIN"/>
    <property type="match status" value="1"/>
</dbReference>
<comment type="caution">
    <text evidence="4">The sequence shown here is derived from an EMBL/GenBank/DDBJ whole genome shotgun (WGS) entry which is preliminary data.</text>
</comment>
<dbReference type="Gene3D" id="1.25.40.20">
    <property type="entry name" value="Ankyrin repeat-containing domain"/>
    <property type="match status" value="1"/>
</dbReference>
<keyword evidence="5" id="KW-1185">Reference proteome</keyword>
<evidence type="ECO:0008006" key="6">
    <source>
        <dbReference type="Google" id="ProtNLM"/>
    </source>
</evidence>
<dbReference type="PRINTS" id="PR01415">
    <property type="entry name" value="ANKYRIN"/>
</dbReference>
<evidence type="ECO:0000313" key="4">
    <source>
        <dbReference type="EMBL" id="KAL2265882.1"/>
    </source>
</evidence>
<dbReference type="PANTHER" id="PTHR24198:SF165">
    <property type="entry name" value="ANKYRIN REPEAT-CONTAINING PROTEIN-RELATED"/>
    <property type="match status" value="1"/>
</dbReference>
<name>A0ABR4D679_9PEZI</name>
<dbReference type="Proteomes" id="UP001600064">
    <property type="component" value="Unassembled WGS sequence"/>
</dbReference>
<evidence type="ECO:0000313" key="5">
    <source>
        <dbReference type="Proteomes" id="UP001600064"/>
    </source>
</evidence>
<accession>A0ABR4D679</accession>
<organism evidence="4 5">
    <name type="scientific">Remersonia thermophila</name>
    <dbReference type="NCBI Taxonomy" id="72144"/>
    <lineage>
        <taxon>Eukaryota</taxon>
        <taxon>Fungi</taxon>
        <taxon>Dikarya</taxon>
        <taxon>Ascomycota</taxon>
        <taxon>Pezizomycotina</taxon>
        <taxon>Sordariomycetes</taxon>
        <taxon>Sordariomycetidae</taxon>
        <taxon>Sordariales</taxon>
        <taxon>Sordariales incertae sedis</taxon>
        <taxon>Remersonia</taxon>
    </lineage>
</organism>
<dbReference type="Pfam" id="PF12796">
    <property type="entry name" value="Ank_2"/>
    <property type="match status" value="1"/>
</dbReference>
<dbReference type="SMART" id="SM00248">
    <property type="entry name" value="ANK"/>
    <property type="match status" value="2"/>
</dbReference>
<keyword evidence="1" id="KW-0677">Repeat</keyword>
<keyword evidence="2 3" id="KW-0040">ANK repeat</keyword>
<protein>
    <recommendedName>
        <fullName evidence="6">Ankyrin</fullName>
    </recommendedName>
</protein>
<dbReference type="EMBL" id="JAZGUE010000006">
    <property type="protein sequence ID" value="KAL2265882.1"/>
    <property type="molecule type" value="Genomic_DNA"/>
</dbReference>
<dbReference type="RefSeq" id="XP_070864609.1">
    <property type="nucleotide sequence ID" value="XM_071013753.1"/>
</dbReference>
<gene>
    <name evidence="4" type="ORF">VTJ83DRAFT_6982</name>
</gene>
<feature type="repeat" description="ANK" evidence="3">
    <location>
        <begin position="128"/>
        <end position="160"/>
    </location>
</feature>